<feature type="region of interest" description="Disordered" evidence="1">
    <location>
        <begin position="361"/>
        <end position="387"/>
    </location>
</feature>
<name>A0A167VR15_9HYPO</name>
<reference evidence="3 4" key="1">
    <citation type="journal article" date="2016" name="Genome Biol. Evol.">
        <title>Divergent and convergent evolution of fungal pathogenicity.</title>
        <authorList>
            <person name="Shang Y."/>
            <person name="Xiao G."/>
            <person name="Zheng P."/>
            <person name="Cen K."/>
            <person name="Zhan S."/>
            <person name="Wang C."/>
        </authorList>
    </citation>
    <scope>NUCLEOTIDE SEQUENCE [LARGE SCALE GENOMIC DNA]</scope>
    <source>
        <strain evidence="3 4">RCEF 264</strain>
    </source>
</reference>
<feature type="transmembrane region" description="Helical" evidence="2">
    <location>
        <begin position="77"/>
        <end position="98"/>
    </location>
</feature>
<keyword evidence="2" id="KW-1133">Transmembrane helix</keyword>
<protein>
    <submittedName>
        <fullName evidence="3">Uncharacterized protein</fullName>
    </submittedName>
</protein>
<gene>
    <name evidence="3" type="ORF">SPI_04436</name>
</gene>
<comment type="caution">
    <text evidence="3">The sequence shown here is derived from an EMBL/GenBank/DDBJ whole genome shotgun (WGS) entry which is preliminary data.</text>
</comment>
<evidence type="ECO:0000313" key="3">
    <source>
        <dbReference type="EMBL" id="OAA62896.1"/>
    </source>
</evidence>
<evidence type="ECO:0000313" key="4">
    <source>
        <dbReference type="Proteomes" id="UP000076874"/>
    </source>
</evidence>
<sequence>MGFRDHGYYGYAFVGARPCQIVALVAVIGMVGNFISADSHAHIAAPGQLVGTLVMACLALLWSLLSFTAYDDSHIPYIATSATDVLFVIPFIVFAAVLGGPLSATTCSALPVLSKSNASAGFLALAVGSSGNDAENNTSTANYILLVGDNQTTCYAIMAVWGLLIALCVLFALSGLATGLLFLGQRRARAAALPGPTESAIELAPAASSKTGFDAESVHSTSGDEHGGYPGLLWRQNVDNTDEDDNNNDDDDDDDDEADGAPATPLSPPPSMHQTQSRLATHHAINAESPLSLMKGPGRQGTIKIVFSPHLPSSTAIATATATTLVVERKPIGPPPREKGESRFREARDSLWPTQGLQQLLHPGPRGDNFQAIPSPPLPPLSDGQPPKVRRKTIFERIDGWWDLGLLRGGTIRGHTSTTDHTAGFI</sequence>
<dbReference type="OrthoDB" id="5366688at2759"/>
<accession>A0A167VR15</accession>
<dbReference type="EMBL" id="AZHD01000006">
    <property type="protein sequence ID" value="OAA62896.1"/>
    <property type="molecule type" value="Genomic_DNA"/>
</dbReference>
<feature type="transmembrane region" description="Helical" evidence="2">
    <location>
        <begin position="21"/>
        <end position="37"/>
    </location>
</feature>
<keyword evidence="4" id="KW-1185">Reference proteome</keyword>
<keyword evidence="2" id="KW-0472">Membrane</keyword>
<dbReference type="AlphaFoldDB" id="A0A167VR15"/>
<keyword evidence="2" id="KW-0812">Transmembrane</keyword>
<evidence type="ECO:0000256" key="2">
    <source>
        <dbReference type="SAM" id="Phobius"/>
    </source>
</evidence>
<evidence type="ECO:0000256" key="1">
    <source>
        <dbReference type="SAM" id="MobiDB-lite"/>
    </source>
</evidence>
<feature type="transmembrane region" description="Helical" evidence="2">
    <location>
        <begin position="43"/>
        <end position="65"/>
    </location>
</feature>
<dbReference type="Proteomes" id="UP000076874">
    <property type="component" value="Unassembled WGS sequence"/>
</dbReference>
<feature type="region of interest" description="Disordered" evidence="1">
    <location>
        <begin position="212"/>
        <end position="279"/>
    </location>
</feature>
<proteinExistence type="predicted"/>
<feature type="transmembrane region" description="Helical" evidence="2">
    <location>
        <begin position="155"/>
        <end position="183"/>
    </location>
</feature>
<organism evidence="3 4">
    <name type="scientific">Niveomyces insectorum RCEF 264</name>
    <dbReference type="NCBI Taxonomy" id="1081102"/>
    <lineage>
        <taxon>Eukaryota</taxon>
        <taxon>Fungi</taxon>
        <taxon>Dikarya</taxon>
        <taxon>Ascomycota</taxon>
        <taxon>Pezizomycotina</taxon>
        <taxon>Sordariomycetes</taxon>
        <taxon>Hypocreomycetidae</taxon>
        <taxon>Hypocreales</taxon>
        <taxon>Cordycipitaceae</taxon>
        <taxon>Niveomyces</taxon>
    </lineage>
</organism>
<feature type="compositionally biased region" description="Acidic residues" evidence="1">
    <location>
        <begin position="240"/>
        <end position="259"/>
    </location>
</feature>